<evidence type="ECO:0000313" key="2">
    <source>
        <dbReference type="Proteomes" id="UP000215914"/>
    </source>
</evidence>
<keyword evidence="2" id="KW-1185">Reference proteome</keyword>
<gene>
    <name evidence="1" type="ORF">HannXRQ_Chr02g0052771</name>
</gene>
<organism evidence="1 2">
    <name type="scientific">Helianthus annuus</name>
    <name type="common">Common sunflower</name>
    <dbReference type="NCBI Taxonomy" id="4232"/>
    <lineage>
        <taxon>Eukaryota</taxon>
        <taxon>Viridiplantae</taxon>
        <taxon>Streptophyta</taxon>
        <taxon>Embryophyta</taxon>
        <taxon>Tracheophyta</taxon>
        <taxon>Spermatophyta</taxon>
        <taxon>Magnoliopsida</taxon>
        <taxon>eudicotyledons</taxon>
        <taxon>Gunneridae</taxon>
        <taxon>Pentapetalae</taxon>
        <taxon>asterids</taxon>
        <taxon>campanulids</taxon>
        <taxon>Asterales</taxon>
        <taxon>Asteraceae</taxon>
        <taxon>Asteroideae</taxon>
        <taxon>Heliantheae alliance</taxon>
        <taxon>Heliantheae</taxon>
        <taxon>Helianthus</taxon>
    </lineage>
</organism>
<dbReference type="InParanoid" id="A0A251VIZ3"/>
<dbReference type="AlphaFoldDB" id="A0A251VIZ3"/>
<dbReference type="Proteomes" id="UP000215914">
    <property type="component" value="Chromosome 2"/>
</dbReference>
<name>A0A251VIZ3_HELAN</name>
<sequence length="78" mass="8756">MFNLIGGLILVSHAPKRVLGLKGRTREHGSKFGPRVVGIKTRTPFPFKTSDNMLFIWKLGPMSLFKSSDIMWLTKLGP</sequence>
<dbReference type="EMBL" id="CM007891">
    <property type="protein sequence ID" value="OTG35066.1"/>
    <property type="molecule type" value="Genomic_DNA"/>
</dbReference>
<evidence type="ECO:0000313" key="1">
    <source>
        <dbReference type="EMBL" id="OTG35066.1"/>
    </source>
</evidence>
<reference evidence="2" key="1">
    <citation type="journal article" date="2017" name="Nature">
        <title>The sunflower genome provides insights into oil metabolism, flowering and Asterid evolution.</title>
        <authorList>
            <person name="Badouin H."/>
            <person name="Gouzy J."/>
            <person name="Grassa C.J."/>
            <person name="Murat F."/>
            <person name="Staton S.E."/>
            <person name="Cottret L."/>
            <person name="Lelandais-Briere C."/>
            <person name="Owens G.L."/>
            <person name="Carrere S."/>
            <person name="Mayjonade B."/>
            <person name="Legrand L."/>
            <person name="Gill N."/>
            <person name="Kane N.C."/>
            <person name="Bowers J.E."/>
            <person name="Hubner S."/>
            <person name="Bellec A."/>
            <person name="Berard A."/>
            <person name="Berges H."/>
            <person name="Blanchet N."/>
            <person name="Boniface M.C."/>
            <person name="Brunel D."/>
            <person name="Catrice O."/>
            <person name="Chaidir N."/>
            <person name="Claudel C."/>
            <person name="Donnadieu C."/>
            <person name="Faraut T."/>
            <person name="Fievet G."/>
            <person name="Helmstetter N."/>
            <person name="King M."/>
            <person name="Knapp S.J."/>
            <person name="Lai Z."/>
            <person name="Le Paslier M.C."/>
            <person name="Lippi Y."/>
            <person name="Lorenzon L."/>
            <person name="Mandel J.R."/>
            <person name="Marage G."/>
            <person name="Marchand G."/>
            <person name="Marquand E."/>
            <person name="Bret-Mestries E."/>
            <person name="Morien E."/>
            <person name="Nambeesan S."/>
            <person name="Nguyen T."/>
            <person name="Pegot-Espagnet P."/>
            <person name="Pouilly N."/>
            <person name="Raftis F."/>
            <person name="Sallet E."/>
            <person name="Schiex T."/>
            <person name="Thomas J."/>
            <person name="Vandecasteele C."/>
            <person name="Vares D."/>
            <person name="Vear F."/>
            <person name="Vautrin S."/>
            <person name="Crespi M."/>
            <person name="Mangin B."/>
            <person name="Burke J.M."/>
            <person name="Salse J."/>
            <person name="Munos S."/>
            <person name="Vincourt P."/>
            <person name="Rieseberg L.H."/>
            <person name="Langlade N.B."/>
        </authorList>
    </citation>
    <scope>NUCLEOTIDE SEQUENCE [LARGE SCALE GENOMIC DNA]</scope>
    <source>
        <strain evidence="2">cv. SF193</strain>
    </source>
</reference>
<proteinExistence type="predicted"/>
<protein>
    <submittedName>
        <fullName evidence="1">Uncharacterized protein</fullName>
    </submittedName>
</protein>
<accession>A0A251VIZ3</accession>